<dbReference type="AlphaFoldDB" id="A0A7W4J929"/>
<reference evidence="1 2" key="1">
    <citation type="submission" date="2020-04" db="EMBL/GenBank/DDBJ databases">
        <title>Description of novel Gluconacetobacter.</title>
        <authorList>
            <person name="Sombolestani A."/>
        </authorList>
    </citation>
    <scope>NUCLEOTIDE SEQUENCE [LARGE SCALE GENOMIC DNA]</scope>
    <source>
        <strain evidence="1 2">LMG 21312</strain>
    </source>
</reference>
<accession>A0A7W4J929</accession>
<dbReference type="SUPFAM" id="SSF52540">
    <property type="entry name" value="P-loop containing nucleoside triphosphate hydrolases"/>
    <property type="match status" value="1"/>
</dbReference>
<evidence type="ECO:0000313" key="2">
    <source>
        <dbReference type="Proteomes" id="UP000561066"/>
    </source>
</evidence>
<dbReference type="InterPro" id="IPR027417">
    <property type="entry name" value="P-loop_NTPase"/>
</dbReference>
<comment type="caution">
    <text evidence="1">The sequence shown here is derived from an EMBL/GenBank/DDBJ whole genome shotgun (WGS) entry which is preliminary data.</text>
</comment>
<dbReference type="GO" id="GO:0016740">
    <property type="term" value="F:transferase activity"/>
    <property type="evidence" value="ECO:0007669"/>
    <property type="project" value="UniProtKB-KW"/>
</dbReference>
<dbReference type="Proteomes" id="UP000561066">
    <property type="component" value="Unassembled WGS sequence"/>
</dbReference>
<keyword evidence="1" id="KW-0808">Transferase</keyword>
<proteinExistence type="predicted"/>
<evidence type="ECO:0000313" key="1">
    <source>
        <dbReference type="EMBL" id="MBB2176945.1"/>
    </source>
</evidence>
<sequence>MILSDKREILFIKGMKIGGTSLEVLLARQLDDEAIVTPIIPTPHSPHQPRNYTYNSDTVFYNHIPAAEVRTLIGESRFTSLFKFGIVRHPYEKILSFFFMMRVRQSADYTLDDAIEECSSERTRYCDADGGLLLNTVLRYEKLSVEGPALFSRLGLSFAGFDAIREKGDYRLQYDGPAPELSSAQIIRIERKFDFDLQFYRR</sequence>
<dbReference type="RefSeq" id="WP_182944289.1">
    <property type="nucleotide sequence ID" value="NZ_JABEQH010000019.1"/>
</dbReference>
<gene>
    <name evidence="1" type="ORF">HLH21_13605</name>
</gene>
<protein>
    <submittedName>
        <fullName evidence="1">Sulfotransferase family 2 domain-containing protein</fullName>
    </submittedName>
</protein>
<organism evidence="1 2">
    <name type="scientific">Gluconacetobacter johannae</name>
    <dbReference type="NCBI Taxonomy" id="112140"/>
    <lineage>
        <taxon>Bacteria</taxon>
        <taxon>Pseudomonadati</taxon>
        <taxon>Pseudomonadota</taxon>
        <taxon>Alphaproteobacteria</taxon>
        <taxon>Acetobacterales</taxon>
        <taxon>Acetobacteraceae</taxon>
        <taxon>Gluconacetobacter</taxon>
    </lineage>
</organism>
<keyword evidence="2" id="KW-1185">Reference proteome</keyword>
<dbReference type="Gene3D" id="3.40.50.300">
    <property type="entry name" value="P-loop containing nucleotide triphosphate hydrolases"/>
    <property type="match status" value="1"/>
</dbReference>
<dbReference type="EMBL" id="JABEQH010000019">
    <property type="protein sequence ID" value="MBB2176945.1"/>
    <property type="molecule type" value="Genomic_DNA"/>
</dbReference>
<name>A0A7W4J929_9PROT</name>